<dbReference type="EMBL" id="LIAE01010240">
    <property type="protein sequence ID" value="PAV64778.1"/>
    <property type="molecule type" value="Genomic_DNA"/>
</dbReference>
<feature type="coiled-coil region" evidence="5">
    <location>
        <begin position="66"/>
        <end position="220"/>
    </location>
</feature>
<dbReference type="InterPro" id="IPR001322">
    <property type="entry name" value="Lamin_tail_dom"/>
</dbReference>
<evidence type="ECO:0000256" key="6">
    <source>
        <dbReference type="SAM" id="MobiDB-lite"/>
    </source>
</evidence>
<evidence type="ECO:0000259" key="8">
    <source>
        <dbReference type="PROSITE" id="PS51842"/>
    </source>
</evidence>
<reference evidence="9 10" key="1">
    <citation type="journal article" date="2017" name="Curr. Biol.">
        <title>Genome architecture and evolution of a unichromosomal asexual nematode.</title>
        <authorList>
            <person name="Fradin H."/>
            <person name="Zegar C."/>
            <person name="Gutwein M."/>
            <person name="Lucas J."/>
            <person name="Kovtun M."/>
            <person name="Corcoran D."/>
            <person name="Baugh L.R."/>
            <person name="Kiontke K."/>
            <person name="Gunsalus K."/>
            <person name="Fitch D.H."/>
            <person name="Piano F."/>
        </authorList>
    </citation>
    <scope>NUCLEOTIDE SEQUENCE [LARGE SCALE GENOMIC DNA]</scope>
    <source>
        <strain evidence="9">PF1309</strain>
    </source>
</reference>
<keyword evidence="10" id="KW-1185">Reference proteome</keyword>
<dbReference type="FunFam" id="1.20.5.170:FF:000058">
    <property type="entry name" value="Intermediate filament protein B"/>
    <property type="match status" value="1"/>
</dbReference>
<dbReference type="Gene3D" id="1.20.5.1160">
    <property type="entry name" value="Vasodilator-stimulated phosphoprotein"/>
    <property type="match status" value="2"/>
</dbReference>
<feature type="compositionally biased region" description="Low complexity" evidence="6">
    <location>
        <begin position="21"/>
        <end position="34"/>
    </location>
</feature>
<organism evidence="9 10">
    <name type="scientific">Diploscapter pachys</name>
    <dbReference type="NCBI Taxonomy" id="2018661"/>
    <lineage>
        <taxon>Eukaryota</taxon>
        <taxon>Metazoa</taxon>
        <taxon>Ecdysozoa</taxon>
        <taxon>Nematoda</taxon>
        <taxon>Chromadorea</taxon>
        <taxon>Rhabditida</taxon>
        <taxon>Rhabditina</taxon>
        <taxon>Rhabditomorpha</taxon>
        <taxon>Rhabditoidea</taxon>
        <taxon>Rhabditidae</taxon>
        <taxon>Diploscapter</taxon>
    </lineage>
</organism>
<evidence type="ECO:0000256" key="4">
    <source>
        <dbReference type="RuleBase" id="RU000685"/>
    </source>
</evidence>
<dbReference type="GO" id="GO:0005882">
    <property type="term" value="C:intermediate filament"/>
    <property type="evidence" value="ECO:0007669"/>
    <property type="project" value="UniProtKB-UniRule"/>
</dbReference>
<evidence type="ECO:0000313" key="9">
    <source>
        <dbReference type="EMBL" id="PAV64778.1"/>
    </source>
</evidence>
<keyword evidence="2 3" id="KW-0175">Coiled coil</keyword>
<dbReference type="Gene3D" id="2.60.40.1260">
    <property type="entry name" value="Lamin Tail domain"/>
    <property type="match status" value="1"/>
</dbReference>
<feature type="compositionally biased region" description="Basic and acidic residues" evidence="6">
    <location>
        <begin position="1"/>
        <end position="11"/>
    </location>
</feature>
<evidence type="ECO:0000256" key="2">
    <source>
        <dbReference type="ARBA" id="ARBA00023054"/>
    </source>
</evidence>
<comment type="caution">
    <text evidence="9">The sequence shown here is derived from an EMBL/GenBank/DDBJ whole genome shotgun (WGS) entry which is preliminary data.</text>
</comment>
<gene>
    <name evidence="9" type="ORF">WR25_26264</name>
</gene>
<feature type="region of interest" description="Disordered" evidence="6">
    <location>
        <begin position="1"/>
        <end position="37"/>
    </location>
</feature>
<dbReference type="STRING" id="2018661.A0A2A2JSZ5"/>
<evidence type="ECO:0000256" key="3">
    <source>
        <dbReference type="PIRNR" id="PIRNR005546"/>
    </source>
</evidence>
<dbReference type="FunFam" id="1.20.5.500:FF:000001">
    <property type="entry name" value="Type II keratin 23"/>
    <property type="match status" value="1"/>
</dbReference>
<dbReference type="FunFam" id="1.20.5.1160:FF:000023">
    <property type="entry name" value="Intermediate filament protein ifa-1"/>
    <property type="match status" value="1"/>
</dbReference>
<dbReference type="AlphaFoldDB" id="A0A2A2JSZ5"/>
<name>A0A2A2JSZ5_9BILA</name>
<dbReference type="PANTHER" id="PTHR45721">
    <property type="entry name" value="LAMIN DM0-RELATED"/>
    <property type="match status" value="1"/>
</dbReference>
<feature type="coiled-coil region" evidence="5">
    <location>
        <begin position="334"/>
        <end position="368"/>
    </location>
</feature>
<dbReference type="SUPFAM" id="SSF74853">
    <property type="entry name" value="Lamin A/C globular tail domain"/>
    <property type="match status" value="1"/>
</dbReference>
<evidence type="ECO:0000259" key="7">
    <source>
        <dbReference type="PROSITE" id="PS51841"/>
    </source>
</evidence>
<evidence type="ECO:0008006" key="11">
    <source>
        <dbReference type="Google" id="ProtNLM"/>
    </source>
</evidence>
<dbReference type="GO" id="GO:0090435">
    <property type="term" value="P:protein localization to nuclear envelope"/>
    <property type="evidence" value="ECO:0007669"/>
    <property type="project" value="TreeGrafter"/>
</dbReference>
<dbReference type="GO" id="GO:0006998">
    <property type="term" value="P:nuclear envelope organization"/>
    <property type="evidence" value="ECO:0007669"/>
    <property type="project" value="TreeGrafter"/>
</dbReference>
<dbReference type="GO" id="GO:0031507">
    <property type="term" value="P:heterochromatin formation"/>
    <property type="evidence" value="ECO:0007669"/>
    <property type="project" value="TreeGrafter"/>
</dbReference>
<dbReference type="Proteomes" id="UP000218231">
    <property type="component" value="Unassembled WGS sequence"/>
</dbReference>
<dbReference type="GO" id="GO:0051664">
    <property type="term" value="P:nuclear pore localization"/>
    <property type="evidence" value="ECO:0007669"/>
    <property type="project" value="TreeGrafter"/>
</dbReference>
<dbReference type="Gene3D" id="1.20.5.170">
    <property type="match status" value="1"/>
</dbReference>
<dbReference type="OrthoDB" id="2441647at2759"/>
<dbReference type="PROSITE" id="PS51842">
    <property type="entry name" value="IF_ROD_2"/>
    <property type="match status" value="1"/>
</dbReference>
<dbReference type="Pfam" id="PF00038">
    <property type="entry name" value="Filament"/>
    <property type="match status" value="1"/>
</dbReference>
<feature type="domain" description="IF rod" evidence="8">
    <location>
        <begin position="76"/>
        <end position="429"/>
    </location>
</feature>
<dbReference type="PANTHER" id="PTHR45721:SF8">
    <property type="entry name" value="INTERMEDIATE FILAMENT PROTEIN IFA-4"/>
    <property type="match status" value="1"/>
</dbReference>
<evidence type="ECO:0000256" key="1">
    <source>
        <dbReference type="ARBA" id="ARBA00022754"/>
    </source>
</evidence>
<dbReference type="SUPFAM" id="SSF64593">
    <property type="entry name" value="Intermediate filament protein, coiled coil region"/>
    <property type="match status" value="2"/>
</dbReference>
<dbReference type="InterPro" id="IPR016451">
    <property type="entry name" value="Intermed_filament_ifa/ifb"/>
</dbReference>
<accession>A0A2A2JSZ5</accession>
<keyword evidence="1 3" id="KW-0403">Intermediate filament</keyword>
<protein>
    <recommendedName>
        <fullName evidence="11">LTD domain-containing protein</fullName>
    </recommendedName>
</protein>
<sequence length="595" mass="68602">MTTSEKSDDYRSSITIRPGFTRTQHTTSQTSYSTNGMSSGSRYVRIAEFDGIGSVGALSPLSNSTAAAIRDAREREKKEMSELNDRLASYIEKVRFLEAQNKKLENDLKLLSGKWGNDAASVRVMFETELKSARDLIDDSDKQREGLESEIRRLLDDLANFRKKYEDAVRNRELTRKELDDLLDKLGRVEAEINSLKRRLQLLEDECGTMRKENQRLVGELNRYRNILDHETLQRIDFQNQAQALLEECDFLKRVHESEIHDLLAMAYRDTTIENREYFKTELSSAIRDIRQEYDQVMNVNRTDVESWYKLKVQEIHTQASRNSMEQNYAREEVKRLRTTLSDMRGKLADLEGRNMLLEKQIQDLQFQMEEDMRSYETALNDRDVGINKMKEECKVMIVELQMLIDTKQTLDAEIAIYRNMLEGVENRAGLRQLVEQVVKTTSISQAKEIESMRVLKGETTSHTSYSKSAKGNITIQVFLLGSFGGNCNFQEVAPDGKYIVLENMARREENIGDWKLRRKVLGKPEKTFIFPNGFILGPQRTVKIYARGQGIHAPPDSLVYDTEDSWGTGTDVQTTLYNREGEERASHSQRASHA</sequence>
<dbReference type="PIRSF" id="PIRSF005546">
    <property type="entry name" value="Intermed_filamnt_Ifb-2"/>
    <property type="match status" value="1"/>
</dbReference>
<dbReference type="SMART" id="SM01391">
    <property type="entry name" value="Filament"/>
    <property type="match status" value="1"/>
</dbReference>
<dbReference type="Pfam" id="PF00932">
    <property type="entry name" value="LTD"/>
    <property type="match status" value="1"/>
</dbReference>
<dbReference type="GO" id="GO:0005200">
    <property type="term" value="F:structural constituent of cytoskeleton"/>
    <property type="evidence" value="ECO:0007669"/>
    <property type="project" value="TreeGrafter"/>
</dbReference>
<dbReference type="PROSITE" id="PS00226">
    <property type="entry name" value="IF_ROD_1"/>
    <property type="match status" value="1"/>
</dbReference>
<dbReference type="InterPro" id="IPR018039">
    <property type="entry name" value="IF_conserved"/>
</dbReference>
<evidence type="ECO:0000313" key="10">
    <source>
        <dbReference type="Proteomes" id="UP000218231"/>
    </source>
</evidence>
<dbReference type="Gene3D" id="1.20.5.500">
    <property type="entry name" value="Single helix bin"/>
    <property type="match status" value="1"/>
</dbReference>
<dbReference type="InterPro" id="IPR039008">
    <property type="entry name" value="IF_rod_dom"/>
</dbReference>
<comment type="similarity">
    <text evidence="3 4">Belongs to the intermediate filament family.</text>
</comment>
<dbReference type="GO" id="GO:0005652">
    <property type="term" value="C:nuclear lamina"/>
    <property type="evidence" value="ECO:0007669"/>
    <property type="project" value="TreeGrafter"/>
</dbReference>
<proteinExistence type="inferred from homology"/>
<dbReference type="PROSITE" id="PS51841">
    <property type="entry name" value="LTD"/>
    <property type="match status" value="1"/>
</dbReference>
<dbReference type="GO" id="GO:0007097">
    <property type="term" value="P:nuclear migration"/>
    <property type="evidence" value="ECO:0007669"/>
    <property type="project" value="TreeGrafter"/>
</dbReference>
<dbReference type="InterPro" id="IPR036415">
    <property type="entry name" value="Lamin_tail_dom_sf"/>
</dbReference>
<feature type="domain" description="LTD" evidence="7">
    <location>
        <begin position="462"/>
        <end position="592"/>
    </location>
</feature>
<evidence type="ECO:0000256" key="5">
    <source>
        <dbReference type="SAM" id="Coils"/>
    </source>
</evidence>